<keyword evidence="2" id="KW-1133">Transmembrane helix</keyword>
<accession>A0ABQ9X3S8</accession>
<gene>
    <name evidence="4" type="ORF">BLNAU_18681</name>
</gene>
<dbReference type="InterPro" id="IPR011009">
    <property type="entry name" value="Kinase-like_dom_sf"/>
</dbReference>
<evidence type="ECO:0000313" key="4">
    <source>
        <dbReference type="EMBL" id="KAK2946430.1"/>
    </source>
</evidence>
<organism evidence="4 5">
    <name type="scientific">Blattamonas nauphoetae</name>
    <dbReference type="NCBI Taxonomy" id="2049346"/>
    <lineage>
        <taxon>Eukaryota</taxon>
        <taxon>Metamonada</taxon>
        <taxon>Preaxostyla</taxon>
        <taxon>Oxymonadida</taxon>
        <taxon>Blattamonas</taxon>
    </lineage>
</organism>
<name>A0ABQ9X3S8_9EUKA</name>
<dbReference type="PANTHER" id="PTHR44329">
    <property type="entry name" value="SERINE/THREONINE-PROTEIN KINASE TNNI3K-RELATED"/>
    <property type="match status" value="1"/>
</dbReference>
<dbReference type="EMBL" id="JARBJD010000229">
    <property type="protein sequence ID" value="KAK2946430.1"/>
    <property type="molecule type" value="Genomic_DNA"/>
</dbReference>
<dbReference type="Pfam" id="PF07714">
    <property type="entry name" value="PK_Tyr_Ser-Thr"/>
    <property type="match status" value="1"/>
</dbReference>
<dbReference type="Gene3D" id="1.10.510.10">
    <property type="entry name" value="Transferase(Phosphotransferase) domain 1"/>
    <property type="match status" value="1"/>
</dbReference>
<keyword evidence="2" id="KW-0472">Membrane</keyword>
<keyword evidence="2" id="KW-0812">Transmembrane</keyword>
<feature type="domain" description="Protein kinase" evidence="3">
    <location>
        <begin position="1137"/>
        <end position="1529"/>
    </location>
</feature>
<reference evidence="4 5" key="1">
    <citation type="journal article" date="2022" name="bioRxiv">
        <title>Genomics of Preaxostyla Flagellates Illuminates Evolutionary Transitions and the Path Towards Mitochondrial Loss.</title>
        <authorList>
            <person name="Novak L.V.F."/>
            <person name="Treitli S.C."/>
            <person name="Pyrih J."/>
            <person name="Halakuc P."/>
            <person name="Pipaliya S.V."/>
            <person name="Vacek V."/>
            <person name="Brzon O."/>
            <person name="Soukal P."/>
            <person name="Eme L."/>
            <person name="Dacks J.B."/>
            <person name="Karnkowska A."/>
            <person name="Elias M."/>
            <person name="Hampl V."/>
        </authorList>
    </citation>
    <scope>NUCLEOTIDE SEQUENCE [LARGE SCALE GENOMIC DNA]</scope>
    <source>
        <strain evidence="4">NAU3</strain>
        <tissue evidence="4">Gut</tissue>
    </source>
</reference>
<dbReference type="Proteomes" id="UP001281761">
    <property type="component" value="Unassembled WGS sequence"/>
</dbReference>
<feature type="transmembrane region" description="Helical" evidence="2">
    <location>
        <begin position="1158"/>
        <end position="1180"/>
    </location>
</feature>
<feature type="region of interest" description="Disordered" evidence="1">
    <location>
        <begin position="1357"/>
        <end position="1393"/>
    </location>
</feature>
<evidence type="ECO:0000256" key="1">
    <source>
        <dbReference type="SAM" id="MobiDB-lite"/>
    </source>
</evidence>
<evidence type="ECO:0000256" key="2">
    <source>
        <dbReference type="SAM" id="Phobius"/>
    </source>
</evidence>
<comment type="caution">
    <text evidence="4">The sequence shown here is derived from an EMBL/GenBank/DDBJ whole genome shotgun (WGS) entry which is preliminary data.</text>
</comment>
<dbReference type="SUPFAM" id="SSF56112">
    <property type="entry name" value="Protein kinase-like (PK-like)"/>
    <property type="match status" value="1"/>
</dbReference>
<keyword evidence="5" id="KW-1185">Reference proteome</keyword>
<sequence length="1549" mass="168541">MKPEYGTQYTISSVILSEEGKDDEFILLDSSEFTTPLGPSVSAIGCDFDSSTLNNVVLTVTSSGMNGETFTVEVSEKQDASNILSFSMTFSSTSGSKNVAVYKQTGTLEYGKEYELVKVFSSTVNAVIPSPALVFEVPAAPSRIVRAECDLGGTNETEALIALEGLFLPGGKSFSITLFKLESDVRTGDAFTLTGTISGTGNQTSTLLTETLYPSHANLSFGTDYEITALKIAETKTIVDEPTRFWIPAEPSRIVRLKNSPNVDGNRTEIVLVGRWMEAGDYTVTLSPSASFTVKFEGTKTEERESKPTTLWLYGSSVDLSFDVSYTLVSVVKATADAPDIFIDQPIAPFLIAEKTRLTEMRLESYSLDKKKADFVMTGLLLSASKIYEVELKSASLSRWIAMKVDGSEWKGEAVLYPSADATLKYGDSYSINGFREQGTTVELLHDTVEVIEIIPEPPRLISCSAEAATGLHTTTLTLITLALTSGANYSLMLRGSKLDENDETSNAENSNLIISVLGGETISQVLTLYPLSDADVEYGMNYSIISLSTEGETQPVLIEPIASSFATPSLPFRVENALSELTLSRSEVKIVLTGTSFPTRSEPSQVIEVTLTGGTLGSPLTVSGEFDEDGWILLKCWTETGHSHKLDFGQWYSVSSVSVASLSALVNHHVSFIVPPPPKVTEAWLRVNNSMGTGVRLVVSGEGLALSGEYEVELNNSLSFPIEFHSATSGTSPSLLPIGGTNPLRFGQTYEITKISKSDNPVDLVLSSGVLISALAAPTEIELFSDSSSSDSSFLCGEKTNPCHSMDAAWRIAESIGAKEIDIKLLNASRQSNVMKIGKDCLLAFERGGFAEPRLEIGADVSHESEQGLIVVDEGRFELRDVDVSIRPSSSDFVFLCVSDGIVVMKDSAIVGSSKSDSTHTLSNDDTVCWWSSGVIVLNNSHTSIHSTEFSFIPQGVFQQLGGLLTIETSAFHDNSPQSQSSPSARRNIACSENGKVEIQTLSAGDGVRGSSGWIAADECEVSGTDSTPNSPLFIPTLDTANSTVTLNKKTKSFLFSLSGSLLIECGLSVEVYEINEKTKLTGQNVSLPLSSLTPSPNNESSLVFSLTTKELSRFLNEDMEWRMDLGFGKDQHTKWVLVQKSKQGKIAQSFGEALPWLIPVIVASIVVLFLLLILLICLRRRQKAKQKKQPLTTQELDEDQLEMKEDLPVALDNTAEGILRNNTAEFKLQAEEKSSDPTLAAFPEREPIRAMVHVMECQGEYATRAVVKTETLYDRLHRTKQPNWNTDRLRMIQQLVRGLAVARQSNTTDQILTELSPHKIVVNDSDEVFLLMADTDPTYPRSYQPVFVASQNENGQVAQEGETRQNQTEHLPTHPPHSAEPETEPAVVEQSPHEGNQLALLPQNDVFFRLPQSAVTADGKSTLTSSSMMKANENVRWTPPEVTGRKSGVDKEKAAVFSLGLILWEMETGEVPFGELDAMNAHRQIGVGGEMLMRKVCSETASLVRQCISLDPVTRPTLEQVASTLGFSLTTQTMKKGQSQQNEAIGV</sequence>
<dbReference type="InterPro" id="IPR001245">
    <property type="entry name" value="Ser-Thr/Tyr_kinase_cat_dom"/>
</dbReference>
<dbReference type="InterPro" id="IPR000719">
    <property type="entry name" value="Prot_kinase_dom"/>
</dbReference>
<dbReference type="PROSITE" id="PS50011">
    <property type="entry name" value="PROTEIN_KINASE_DOM"/>
    <property type="match status" value="1"/>
</dbReference>
<protein>
    <recommendedName>
        <fullName evidence="3">Protein kinase domain-containing protein</fullName>
    </recommendedName>
</protein>
<evidence type="ECO:0000259" key="3">
    <source>
        <dbReference type="PROSITE" id="PS50011"/>
    </source>
</evidence>
<dbReference type="InterPro" id="IPR051681">
    <property type="entry name" value="Ser/Thr_Kinases-Pseudokinases"/>
</dbReference>
<proteinExistence type="predicted"/>
<evidence type="ECO:0000313" key="5">
    <source>
        <dbReference type="Proteomes" id="UP001281761"/>
    </source>
</evidence>